<evidence type="ECO:0000256" key="10">
    <source>
        <dbReference type="PIRNR" id="PIRNR036417"/>
    </source>
</evidence>
<comment type="pathway">
    <text evidence="2 10">Lipid metabolism; fatty acid biosynthesis.</text>
</comment>
<evidence type="ECO:0000256" key="4">
    <source>
        <dbReference type="ARBA" id="ARBA00022679"/>
    </source>
</evidence>
<name>A0AAD8U452_LOLMU</name>
<sequence length="595" mass="65364">MDRVYISCRSPHVQPRAKAAEPIDPETHTQATRTPPVPGGLSSPNDLWTTTLPATMGNLCSSRGTAAAMAAAAQTTTATQPFAPAPARAPARLPDFTQSVKLKYVKLGYHYLITHGAYLAVLPLPGFVAAHLSTFTLHDLADLWLHLQYNLVSVLACSALLVATCTAYLLTRPRPVYLVDFACYKPDDERRCSRARFMDCTEKLGTFTDDNVEFQRRIVERSGLGEDTYLPEAVLNLPPNPSMANARREAETVMFGALDQLFAKTGVRPKDIGILVVNCSLFNPTPSLASMVVNHYKLRGNILSYNLGGMGCSAGLIAVDLAKDLLRVHPNTYAVVISMENITLNWYFGNNRSMLVSNCLFRMGGAAILLSNRRAARRRSKYQLVHTVRTHKGADDSAFGCVYQQQDEDGKTGVSLSKDLMAIAGGALKTNITTLGPLVLPVSEQLLFFATLAAKKLFNAKVKPYIPDFKLAFEHFCIHAGGRGVLDKMESSLQLSEWHMEPSRMTLNRFGNTSSSSLWYELAYAEAKGRIKKGDRTWQIAFGSGFKCNSAVWRALRSVNPARESDMAGNPWADEIHRFPVPVPKVSAIDPTTTN</sequence>
<dbReference type="EC" id="2.3.1.-" evidence="10"/>
<dbReference type="InterPro" id="IPR012392">
    <property type="entry name" value="3-ktacl-CoA_syn"/>
</dbReference>
<comment type="subcellular location">
    <subcellularLocation>
        <location evidence="1">Membrane</location>
    </subcellularLocation>
</comment>
<evidence type="ECO:0000259" key="14">
    <source>
        <dbReference type="Pfam" id="PF08541"/>
    </source>
</evidence>
<dbReference type="PIRSF" id="PIRSF036417">
    <property type="entry name" value="3-ktacl-CoA_syn"/>
    <property type="match status" value="1"/>
</dbReference>
<feature type="transmembrane region" description="Helical" evidence="12">
    <location>
        <begin position="109"/>
        <end position="129"/>
    </location>
</feature>
<keyword evidence="8 10" id="KW-0012">Acyltransferase</keyword>
<dbReference type="Pfam" id="PF08392">
    <property type="entry name" value="FAE1_CUT1_RppA"/>
    <property type="match status" value="1"/>
</dbReference>
<gene>
    <name evidence="15" type="ORF">QYE76_015288</name>
</gene>
<protein>
    <recommendedName>
        <fullName evidence="10">3-ketoacyl-CoA synthase</fullName>
        <ecNumber evidence="10">2.3.1.-</ecNumber>
    </recommendedName>
</protein>
<dbReference type="InterPro" id="IPR013747">
    <property type="entry name" value="ACP_syn_III_C"/>
</dbReference>
<evidence type="ECO:0000256" key="12">
    <source>
        <dbReference type="SAM" id="Phobius"/>
    </source>
</evidence>
<evidence type="ECO:0000259" key="13">
    <source>
        <dbReference type="Pfam" id="PF08392"/>
    </source>
</evidence>
<evidence type="ECO:0000256" key="11">
    <source>
        <dbReference type="SAM" id="MobiDB-lite"/>
    </source>
</evidence>
<keyword evidence="4 10" id="KW-0808">Transferase</keyword>
<dbReference type="GO" id="GO:0016020">
    <property type="term" value="C:membrane"/>
    <property type="evidence" value="ECO:0007669"/>
    <property type="project" value="UniProtKB-SubCell"/>
</dbReference>
<feature type="region of interest" description="Disordered" evidence="11">
    <location>
        <begin position="1"/>
        <end position="44"/>
    </location>
</feature>
<dbReference type="SUPFAM" id="SSF53901">
    <property type="entry name" value="Thiolase-like"/>
    <property type="match status" value="2"/>
</dbReference>
<evidence type="ECO:0000256" key="6">
    <source>
        <dbReference type="ARBA" id="ARBA00022989"/>
    </source>
</evidence>
<keyword evidence="6 12" id="KW-1133">Transmembrane helix</keyword>
<evidence type="ECO:0000256" key="1">
    <source>
        <dbReference type="ARBA" id="ARBA00004370"/>
    </source>
</evidence>
<reference evidence="15" key="1">
    <citation type="submission" date="2023-07" db="EMBL/GenBank/DDBJ databases">
        <title>A chromosome-level genome assembly of Lolium multiflorum.</title>
        <authorList>
            <person name="Chen Y."/>
            <person name="Copetti D."/>
            <person name="Kolliker R."/>
            <person name="Studer B."/>
        </authorList>
    </citation>
    <scope>NUCLEOTIDE SEQUENCE</scope>
    <source>
        <strain evidence="15">02402/16</strain>
        <tissue evidence="15">Leaf</tissue>
    </source>
</reference>
<feature type="domain" description="FAE" evidence="13">
    <location>
        <begin position="168"/>
        <end position="457"/>
    </location>
</feature>
<dbReference type="Gene3D" id="3.40.47.10">
    <property type="match status" value="1"/>
</dbReference>
<accession>A0AAD8U452</accession>
<dbReference type="Proteomes" id="UP001231189">
    <property type="component" value="Unassembled WGS sequence"/>
</dbReference>
<evidence type="ECO:0000256" key="7">
    <source>
        <dbReference type="ARBA" id="ARBA00023136"/>
    </source>
</evidence>
<evidence type="ECO:0000313" key="16">
    <source>
        <dbReference type="Proteomes" id="UP001231189"/>
    </source>
</evidence>
<organism evidence="15 16">
    <name type="scientific">Lolium multiflorum</name>
    <name type="common">Italian ryegrass</name>
    <name type="synonym">Lolium perenne subsp. multiflorum</name>
    <dbReference type="NCBI Taxonomy" id="4521"/>
    <lineage>
        <taxon>Eukaryota</taxon>
        <taxon>Viridiplantae</taxon>
        <taxon>Streptophyta</taxon>
        <taxon>Embryophyta</taxon>
        <taxon>Tracheophyta</taxon>
        <taxon>Spermatophyta</taxon>
        <taxon>Magnoliopsida</taxon>
        <taxon>Liliopsida</taxon>
        <taxon>Poales</taxon>
        <taxon>Poaceae</taxon>
        <taxon>BOP clade</taxon>
        <taxon>Pooideae</taxon>
        <taxon>Poodae</taxon>
        <taxon>Poeae</taxon>
        <taxon>Poeae Chloroplast Group 2 (Poeae type)</taxon>
        <taxon>Loliodinae</taxon>
        <taxon>Loliinae</taxon>
        <taxon>Lolium</taxon>
    </lineage>
</organism>
<proteinExistence type="inferred from homology"/>
<dbReference type="GO" id="GO:0009922">
    <property type="term" value="F:fatty acid elongase activity"/>
    <property type="evidence" value="ECO:0007669"/>
    <property type="project" value="UniProtKB-EC"/>
</dbReference>
<dbReference type="InterPro" id="IPR016039">
    <property type="entry name" value="Thiolase-like"/>
</dbReference>
<comment type="catalytic activity">
    <reaction evidence="9">
        <text>a very-long-chain acyl-CoA + malonyl-CoA + H(+) = a very-long-chain 3-oxoacyl-CoA + CO2 + CoA</text>
        <dbReference type="Rhea" id="RHEA:32727"/>
        <dbReference type="ChEBI" id="CHEBI:15378"/>
        <dbReference type="ChEBI" id="CHEBI:16526"/>
        <dbReference type="ChEBI" id="CHEBI:57287"/>
        <dbReference type="ChEBI" id="CHEBI:57384"/>
        <dbReference type="ChEBI" id="CHEBI:90725"/>
        <dbReference type="ChEBI" id="CHEBI:90736"/>
        <dbReference type="EC" id="2.3.1.199"/>
    </reaction>
</comment>
<evidence type="ECO:0000256" key="5">
    <source>
        <dbReference type="ARBA" id="ARBA00022692"/>
    </source>
</evidence>
<dbReference type="InterPro" id="IPR013601">
    <property type="entry name" value="FAE1_typ3_polyketide_synth"/>
</dbReference>
<comment type="similarity">
    <text evidence="3 10">Belongs to the thiolase-like superfamily. Chalcone/stilbene synthases family.</text>
</comment>
<evidence type="ECO:0000256" key="2">
    <source>
        <dbReference type="ARBA" id="ARBA00005194"/>
    </source>
</evidence>
<feature type="transmembrane region" description="Helical" evidence="12">
    <location>
        <begin position="149"/>
        <end position="170"/>
    </location>
</feature>
<evidence type="ECO:0000256" key="3">
    <source>
        <dbReference type="ARBA" id="ARBA00005531"/>
    </source>
</evidence>
<evidence type="ECO:0000313" key="15">
    <source>
        <dbReference type="EMBL" id="KAK1698591.1"/>
    </source>
</evidence>
<keyword evidence="5 12" id="KW-0812">Transmembrane</keyword>
<dbReference type="FunFam" id="3.40.47.10:FF:000028">
    <property type="entry name" value="3-ketoacyl-CoA synthase"/>
    <property type="match status" value="1"/>
</dbReference>
<evidence type="ECO:0000256" key="9">
    <source>
        <dbReference type="ARBA" id="ARBA00047375"/>
    </source>
</evidence>
<feature type="compositionally biased region" description="Basic and acidic residues" evidence="11">
    <location>
        <begin position="18"/>
        <end position="27"/>
    </location>
</feature>
<dbReference type="Pfam" id="PF08541">
    <property type="entry name" value="ACP_syn_III_C"/>
    <property type="match status" value="1"/>
</dbReference>
<keyword evidence="7 12" id="KW-0472">Membrane</keyword>
<keyword evidence="16" id="KW-1185">Reference proteome</keyword>
<dbReference type="EMBL" id="JAUUTY010000001">
    <property type="protein sequence ID" value="KAK1698591.1"/>
    <property type="molecule type" value="Genomic_DNA"/>
</dbReference>
<comment type="caution">
    <text evidence="15">The sequence shown here is derived from an EMBL/GenBank/DDBJ whole genome shotgun (WGS) entry which is preliminary data.</text>
</comment>
<dbReference type="PANTHER" id="PTHR31561">
    <property type="entry name" value="3-KETOACYL-COA SYNTHASE"/>
    <property type="match status" value="1"/>
</dbReference>
<evidence type="ECO:0000256" key="8">
    <source>
        <dbReference type="ARBA" id="ARBA00023315"/>
    </source>
</evidence>
<feature type="domain" description="Beta-ketoacyl-[acyl-carrier-protein] synthase III C-terminal" evidence="14">
    <location>
        <begin position="474"/>
        <end position="554"/>
    </location>
</feature>
<dbReference type="CDD" id="cd00831">
    <property type="entry name" value="CHS_like"/>
    <property type="match status" value="1"/>
</dbReference>
<dbReference type="AlphaFoldDB" id="A0AAD8U452"/>
<dbReference type="GO" id="GO:0006633">
    <property type="term" value="P:fatty acid biosynthetic process"/>
    <property type="evidence" value="ECO:0007669"/>
    <property type="project" value="InterPro"/>
</dbReference>